<keyword evidence="3" id="KW-1185">Reference proteome</keyword>
<comment type="caution">
    <text evidence="2">The sequence shown here is derived from an EMBL/GenBank/DDBJ whole genome shotgun (WGS) entry which is preliminary data.</text>
</comment>
<dbReference type="Pfam" id="PF10721">
    <property type="entry name" value="DUF2514"/>
    <property type="match status" value="1"/>
</dbReference>
<feature type="region of interest" description="Disordered" evidence="1">
    <location>
        <begin position="46"/>
        <end position="94"/>
    </location>
</feature>
<accession>A0ABU7HQA7</accession>
<dbReference type="RefSeq" id="WP_330074501.1">
    <property type="nucleotide sequence ID" value="NZ_JAZDQJ010000009.1"/>
</dbReference>
<evidence type="ECO:0000313" key="2">
    <source>
        <dbReference type="EMBL" id="MEE1933673.1"/>
    </source>
</evidence>
<proteinExistence type="predicted"/>
<sequence length="167" mass="17609">MISGRTAGAAVTLLLVLGSYWGIYQHGRGVERAAWEKAWAERDAADSDARAQAEAHARDEEQRRAAAQQKVKEDAQKEQTAADADAAGADDAGRRLRDEANKLAAGVGCPGTDTAAVARGKTATAAAMVLSDLLRRADERAGELAAAYDRARIAGLVCERSYDALSP</sequence>
<gene>
    <name evidence="2" type="ORF">V0R50_10615</name>
</gene>
<evidence type="ECO:0000313" key="3">
    <source>
        <dbReference type="Proteomes" id="UP001335100"/>
    </source>
</evidence>
<evidence type="ECO:0000256" key="1">
    <source>
        <dbReference type="SAM" id="MobiDB-lite"/>
    </source>
</evidence>
<dbReference type="InterPro" id="IPR019659">
    <property type="entry name" value="DUF2514"/>
</dbReference>
<protein>
    <submittedName>
        <fullName evidence="2">DUF2514 domain-containing protein</fullName>
    </submittedName>
</protein>
<feature type="compositionally biased region" description="Low complexity" evidence="1">
    <location>
        <begin position="81"/>
        <end position="90"/>
    </location>
</feature>
<feature type="compositionally biased region" description="Basic and acidic residues" evidence="1">
    <location>
        <begin position="46"/>
        <end position="77"/>
    </location>
</feature>
<reference evidence="2 3" key="1">
    <citation type="submission" date="2024-01" db="EMBL/GenBank/DDBJ databases">
        <title>Unpublished Manusciprt.</title>
        <authorList>
            <person name="Duman M."/>
            <person name="Valdes E.G."/>
            <person name="Ajmi N."/>
            <person name="Altun S."/>
            <person name="Saticioglu I.B."/>
        </authorList>
    </citation>
    <scope>NUCLEOTIDE SEQUENCE [LARGE SCALE GENOMIC DNA]</scope>
    <source>
        <strain evidence="2 3">148P</strain>
    </source>
</reference>
<dbReference type="EMBL" id="JAZDQJ010000009">
    <property type="protein sequence ID" value="MEE1933673.1"/>
    <property type="molecule type" value="Genomic_DNA"/>
</dbReference>
<organism evidence="2 3">
    <name type="scientific">Pseudomonas ulcerans</name>
    <dbReference type="NCBI Taxonomy" id="3115852"/>
    <lineage>
        <taxon>Bacteria</taxon>
        <taxon>Pseudomonadati</taxon>
        <taxon>Pseudomonadota</taxon>
        <taxon>Gammaproteobacteria</taxon>
        <taxon>Pseudomonadales</taxon>
        <taxon>Pseudomonadaceae</taxon>
        <taxon>Pseudomonas</taxon>
    </lineage>
</organism>
<dbReference type="Proteomes" id="UP001335100">
    <property type="component" value="Unassembled WGS sequence"/>
</dbReference>
<name>A0ABU7HQA7_9PSED</name>